<dbReference type="GO" id="GO:0006355">
    <property type="term" value="P:regulation of DNA-templated transcription"/>
    <property type="evidence" value="ECO:0007669"/>
    <property type="project" value="InterPro"/>
</dbReference>
<feature type="domain" description="HTH luxR-type" evidence="1">
    <location>
        <begin position="412"/>
        <end position="477"/>
    </location>
</feature>
<dbReference type="InterPro" id="IPR016032">
    <property type="entry name" value="Sig_transdc_resp-reg_C-effctor"/>
</dbReference>
<sequence>MDGSVGNGSSALRAVVAQVAVRLTPGHGQPLARHLSLLSEADPGPAPAVWTDADAARVSTVLAARARQDALDDGMAPLTRYFVEGRLRHPSALSAGARAGLFASAAEYATAVGWPRIGAQYASEALLFAESPAERLRALGPLTLALALNAEFTAARAAHAEARRIVDERGGDPAELSHDLLLGQAMLVVTGADSVALDQTADELDAAQPGDPSASFTAGMIRVTAAFIARDLTRGRALSQHLLHGSARGRSRRLVRDLLTGAYSGVLALLDETAEAHRVLDAAVTQPGHTVCFAMYRAALLLQEGRDRELIASTDACVTLPEEHCLGSLTPVLTRRAVAFLRIGEEQRAATSMESALLLVARTGGSVMPLLMIPRVEAERLLDLVARTRTDFADTIEEMRHFLPMLASKATAATAAAALTPTERELAGLLVTELDLAEIARRRHVSVNTVKTQVRSIYTKLGVSRRSDALPLLTGLAPARPDIAPVTPIRSSSAS</sequence>
<dbReference type="CDD" id="cd06170">
    <property type="entry name" value="LuxR_C_like"/>
    <property type="match status" value="1"/>
</dbReference>
<dbReference type="Pfam" id="PF00196">
    <property type="entry name" value="GerE"/>
    <property type="match status" value="1"/>
</dbReference>
<dbReference type="InterPro" id="IPR000792">
    <property type="entry name" value="Tscrpt_reg_LuxR_C"/>
</dbReference>
<name>A0A2T7WFN6_MICTE</name>
<evidence type="ECO:0000259" key="1">
    <source>
        <dbReference type="PROSITE" id="PS50043"/>
    </source>
</evidence>
<comment type="caution">
    <text evidence="2">The sequence shown here is derived from an EMBL/GenBank/DDBJ whole genome shotgun (WGS) entry which is preliminary data.</text>
</comment>
<dbReference type="GO" id="GO:0003677">
    <property type="term" value="F:DNA binding"/>
    <property type="evidence" value="ECO:0007669"/>
    <property type="project" value="InterPro"/>
</dbReference>
<dbReference type="SMART" id="SM00421">
    <property type="entry name" value="HTH_LUXR"/>
    <property type="match status" value="1"/>
</dbReference>
<dbReference type="InterPro" id="IPR036388">
    <property type="entry name" value="WH-like_DNA-bd_sf"/>
</dbReference>
<reference evidence="2 3" key="1">
    <citation type="submission" date="2018-04" db="EMBL/GenBank/DDBJ databases">
        <authorList>
            <person name="Go L.Y."/>
            <person name="Mitchell J.A."/>
        </authorList>
    </citation>
    <scope>NUCLEOTIDE SEQUENCE [LARGE SCALE GENOMIC DNA]</scope>
    <source>
        <strain evidence="2 3">TPD7010</strain>
    </source>
</reference>
<evidence type="ECO:0000313" key="2">
    <source>
        <dbReference type="EMBL" id="PVE71812.1"/>
    </source>
</evidence>
<dbReference type="AlphaFoldDB" id="A0A2T7WFN6"/>
<dbReference type="EMBL" id="QDFT01000020">
    <property type="protein sequence ID" value="PVE71812.1"/>
    <property type="molecule type" value="Genomic_DNA"/>
</dbReference>
<dbReference type="Gene3D" id="1.10.10.10">
    <property type="entry name" value="Winged helix-like DNA-binding domain superfamily/Winged helix DNA-binding domain"/>
    <property type="match status" value="1"/>
</dbReference>
<proteinExistence type="predicted"/>
<protein>
    <recommendedName>
        <fullName evidence="1">HTH luxR-type domain-containing protein</fullName>
    </recommendedName>
</protein>
<gene>
    <name evidence="2" type="ORF">DC432_09365</name>
</gene>
<organism evidence="2 3">
    <name type="scientific">Microbacterium testaceum</name>
    <name type="common">Aureobacterium testaceum</name>
    <name type="synonym">Brevibacterium testaceum</name>
    <dbReference type="NCBI Taxonomy" id="2033"/>
    <lineage>
        <taxon>Bacteria</taxon>
        <taxon>Bacillati</taxon>
        <taxon>Actinomycetota</taxon>
        <taxon>Actinomycetes</taxon>
        <taxon>Micrococcales</taxon>
        <taxon>Microbacteriaceae</taxon>
        <taxon>Microbacterium</taxon>
    </lineage>
</organism>
<accession>A0A2T7WFN6</accession>
<dbReference type="Proteomes" id="UP000244649">
    <property type="component" value="Unassembled WGS sequence"/>
</dbReference>
<dbReference type="PROSITE" id="PS50043">
    <property type="entry name" value="HTH_LUXR_2"/>
    <property type="match status" value="1"/>
</dbReference>
<dbReference type="RefSeq" id="WP_116537667.1">
    <property type="nucleotide sequence ID" value="NZ_QDFT01000020.1"/>
</dbReference>
<dbReference type="SUPFAM" id="SSF46894">
    <property type="entry name" value="C-terminal effector domain of the bipartite response regulators"/>
    <property type="match status" value="1"/>
</dbReference>
<evidence type="ECO:0000313" key="3">
    <source>
        <dbReference type="Proteomes" id="UP000244649"/>
    </source>
</evidence>